<name>A0AAD4XZN5_9MAGN</name>
<dbReference type="Proteomes" id="UP001202328">
    <property type="component" value="Unassembled WGS sequence"/>
</dbReference>
<accession>A0AAD4XZN5</accession>
<organism evidence="1 2">
    <name type="scientific">Papaver atlanticum</name>
    <dbReference type="NCBI Taxonomy" id="357466"/>
    <lineage>
        <taxon>Eukaryota</taxon>
        <taxon>Viridiplantae</taxon>
        <taxon>Streptophyta</taxon>
        <taxon>Embryophyta</taxon>
        <taxon>Tracheophyta</taxon>
        <taxon>Spermatophyta</taxon>
        <taxon>Magnoliopsida</taxon>
        <taxon>Ranunculales</taxon>
        <taxon>Papaveraceae</taxon>
        <taxon>Papaveroideae</taxon>
        <taxon>Papaver</taxon>
    </lineage>
</organism>
<dbReference type="AlphaFoldDB" id="A0AAD4XZN5"/>
<sequence length="78" mass="8703">CFGKKLAADKSALDINLGEEVYLASYGNVDNNKYRLPIPKTGSGGGGNARTLKKRSYLKAVQDKFQDNKEKYYEIIKV</sequence>
<reference evidence="1" key="1">
    <citation type="submission" date="2022-04" db="EMBL/GenBank/DDBJ databases">
        <title>A functionally conserved STORR gene fusion in Papaver species that diverged 16.8 million years ago.</title>
        <authorList>
            <person name="Catania T."/>
        </authorList>
    </citation>
    <scope>NUCLEOTIDE SEQUENCE</scope>
    <source>
        <strain evidence="1">S-188037</strain>
    </source>
</reference>
<comment type="caution">
    <text evidence="1">The sequence shown here is derived from an EMBL/GenBank/DDBJ whole genome shotgun (WGS) entry which is preliminary data.</text>
</comment>
<dbReference type="EMBL" id="JAJJMB010000835">
    <property type="protein sequence ID" value="KAI3960911.1"/>
    <property type="molecule type" value="Genomic_DNA"/>
</dbReference>
<proteinExistence type="predicted"/>
<feature type="non-terminal residue" evidence="1">
    <location>
        <position position="1"/>
    </location>
</feature>
<gene>
    <name evidence="1" type="ORF">MKW98_019112</name>
</gene>
<feature type="non-terminal residue" evidence="1">
    <location>
        <position position="78"/>
    </location>
</feature>
<protein>
    <submittedName>
        <fullName evidence="1">Uncharacterized protein</fullName>
    </submittedName>
</protein>
<evidence type="ECO:0000313" key="2">
    <source>
        <dbReference type="Proteomes" id="UP001202328"/>
    </source>
</evidence>
<evidence type="ECO:0000313" key="1">
    <source>
        <dbReference type="EMBL" id="KAI3960911.1"/>
    </source>
</evidence>
<keyword evidence="2" id="KW-1185">Reference proteome</keyword>